<dbReference type="PANTHER" id="PTHR34072">
    <property type="entry name" value="ENZYMATIC POLYPROTEIN-RELATED"/>
    <property type="match status" value="1"/>
</dbReference>
<dbReference type="AlphaFoldDB" id="A0A699VWQ6"/>
<proteinExistence type="predicted"/>
<keyword evidence="1" id="KW-0808">Transferase</keyword>
<gene>
    <name evidence="1" type="ORF">Tci_911656</name>
</gene>
<feature type="non-terminal residue" evidence="1">
    <location>
        <position position="1"/>
    </location>
</feature>
<dbReference type="PANTHER" id="PTHR34072:SF52">
    <property type="entry name" value="RIBONUCLEASE H"/>
    <property type="match status" value="1"/>
</dbReference>
<sequence>HILNQKDLNMRQRRWLEFLSDYDCEILYHPGMANVVTDALSRKEREPLRVQALVMTIGLDIPKQILNS</sequence>
<accession>A0A699VWQ6</accession>
<comment type="caution">
    <text evidence="1">The sequence shown here is derived from an EMBL/GenBank/DDBJ whole genome shotgun (WGS) entry which is preliminary data.</text>
</comment>
<dbReference type="GO" id="GO:0003964">
    <property type="term" value="F:RNA-directed DNA polymerase activity"/>
    <property type="evidence" value="ECO:0007669"/>
    <property type="project" value="UniProtKB-KW"/>
</dbReference>
<keyword evidence="1" id="KW-0548">Nucleotidyltransferase</keyword>
<keyword evidence="1" id="KW-0695">RNA-directed DNA polymerase</keyword>
<organism evidence="1">
    <name type="scientific">Tanacetum cinerariifolium</name>
    <name type="common">Dalmatian daisy</name>
    <name type="synonym">Chrysanthemum cinerariifolium</name>
    <dbReference type="NCBI Taxonomy" id="118510"/>
    <lineage>
        <taxon>Eukaryota</taxon>
        <taxon>Viridiplantae</taxon>
        <taxon>Streptophyta</taxon>
        <taxon>Embryophyta</taxon>
        <taxon>Tracheophyta</taxon>
        <taxon>Spermatophyta</taxon>
        <taxon>Magnoliopsida</taxon>
        <taxon>eudicotyledons</taxon>
        <taxon>Gunneridae</taxon>
        <taxon>Pentapetalae</taxon>
        <taxon>asterids</taxon>
        <taxon>campanulids</taxon>
        <taxon>Asterales</taxon>
        <taxon>Asteraceae</taxon>
        <taxon>Asteroideae</taxon>
        <taxon>Anthemideae</taxon>
        <taxon>Anthemidinae</taxon>
        <taxon>Tanacetum</taxon>
    </lineage>
</organism>
<evidence type="ECO:0000313" key="1">
    <source>
        <dbReference type="EMBL" id="GFD39687.1"/>
    </source>
</evidence>
<protein>
    <submittedName>
        <fullName evidence="1">Putative reverse transcriptase domain-containing protein</fullName>
    </submittedName>
</protein>
<dbReference type="EMBL" id="BKCJ011520433">
    <property type="protein sequence ID" value="GFD39687.1"/>
    <property type="molecule type" value="Genomic_DNA"/>
</dbReference>
<name>A0A699VWQ6_TANCI</name>
<reference evidence="1" key="1">
    <citation type="journal article" date="2019" name="Sci. Rep.">
        <title>Draft genome of Tanacetum cinerariifolium, the natural source of mosquito coil.</title>
        <authorList>
            <person name="Yamashiro T."/>
            <person name="Shiraishi A."/>
            <person name="Satake H."/>
            <person name="Nakayama K."/>
        </authorList>
    </citation>
    <scope>NUCLEOTIDE SEQUENCE</scope>
</reference>